<keyword evidence="2" id="KW-0472">Membrane</keyword>
<keyword evidence="2" id="KW-1133">Transmembrane helix</keyword>
<dbReference type="InterPro" id="IPR010982">
    <property type="entry name" value="Lambda_DNA-bd_dom_sf"/>
</dbReference>
<sequence>MSTIGRTIAAARENAGFTLADLSARTCIRRTVLDGIERDDFRACGGDFYARGHIRSVCRELGIDSGGLVEHYDREHAQERTVPAFTGRPVAGRADPDERDSGERGSGATARPEAASGAEGIPGARTEDSGAAPPAQRPADAHAAAGAAQQAGRAPAPAGADGTGRERRGGSGDAPPSEAAGGAAAGGAHSARHARRSGSERERSDEGAPTAAAAAAGTADGGDVPEPRRGRKPSLLAATIAAARRSWPLLVFVAIAGAAVVTALIAWPGDRDGQSAGAGRFVEREDAAGDGLLGEREEAAGDRRPGEGDGDGERGDAVPVPAQREERAEPAPTPATAGLGAGLSGVTTSERKAEQVHLTVSALDRVWVRIIDGDGHNRFSGVLEEGDVRAWTHPDELELHVGKASAVRITVNDEHIGRPDTAARVDRYTFSATDLA</sequence>
<dbReference type="Pfam" id="PF13413">
    <property type="entry name" value="HTH_25"/>
    <property type="match status" value="1"/>
</dbReference>
<feature type="compositionally biased region" description="Low complexity" evidence="1">
    <location>
        <begin position="173"/>
        <end position="189"/>
    </location>
</feature>
<evidence type="ECO:0000256" key="1">
    <source>
        <dbReference type="SAM" id="MobiDB-lite"/>
    </source>
</evidence>
<dbReference type="RefSeq" id="WP_184633519.1">
    <property type="nucleotide sequence ID" value="NZ_JACHLY010000001.1"/>
</dbReference>
<evidence type="ECO:0000256" key="2">
    <source>
        <dbReference type="SAM" id="Phobius"/>
    </source>
</evidence>
<feature type="compositionally biased region" description="Basic and acidic residues" evidence="1">
    <location>
        <begin position="197"/>
        <end position="206"/>
    </location>
</feature>
<feature type="transmembrane region" description="Helical" evidence="2">
    <location>
        <begin position="247"/>
        <end position="267"/>
    </location>
</feature>
<organism evidence="4 5">
    <name type="scientific">Streptomonospora salina</name>
    <dbReference type="NCBI Taxonomy" id="104205"/>
    <lineage>
        <taxon>Bacteria</taxon>
        <taxon>Bacillati</taxon>
        <taxon>Actinomycetota</taxon>
        <taxon>Actinomycetes</taxon>
        <taxon>Streptosporangiales</taxon>
        <taxon>Nocardiopsidaceae</taxon>
        <taxon>Streptomonospora</taxon>
    </lineage>
</organism>
<dbReference type="Gene3D" id="1.10.260.40">
    <property type="entry name" value="lambda repressor-like DNA-binding domains"/>
    <property type="match status" value="1"/>
</dbReference>
<dbReference type="InterPro" id="IPR050400">
    <property type="entry name" value="Bact_Cytoskel_RodZ"/>
</dbReference>
<dbReference type="GO" id="GO:0003677">
    <property type="term" value="F:DNA binding"/>
    <property type="evidence" value="ECO:0007669"/>
    <property type="project" value="InterPro"/>
</dbReference>
<keyword evidence="2" id="KW-0812">Transmembrane</keyword>
<feature type="compositionally biased region" description="Basic and acidic residues" evidence="1">
    <location>
        <begin position="94"/>
        <end position="103"/>
    </location>
</feature>
<dbReference type="PANTHER" id="PTHR34475:SF1">
    <property type="entry name" value="CYTOSKELETON PROTEIN RODZ"/>
    <property type="match status" value="1"/>
</dbReference>
<dbReference type="InterPro" id="IPR025194">
    <property type="entry name" value="RodZ-like_C"/>
</dbReference>
<accession>A0A841E0E5</accession>
<comment type="caution">
    <text evidence="4">The sequence shown here is derived from an EMBL/GenBank/DDBJ whole genome shotgun (WGS) entry which is preliminary data.</text>
</comment>
<proteinExistence type="predicted"/>
<feature type="domain" description="Cytoskeleton protein RodZ-like C-terminal" evidence="3">
    <location>
        <begin position="360"/>
        <end position="427"/>
    </location>
</feature>
<dbReference type="PANTHER" id="PTHR34475">
    <property type="match status" value="1"/>
</dbReference>
<dbReference type="AlphaFoldDB" id="A0A841E0E5"/>
<feature type="compositionally biased region" description="Low complexity" evidence="1">
    <location>
        <begin position="207"/>
        <end position="222"/>
    </location>
</feature>
<evidence type="ECO:0000313" key="5">
    <source>
        <dbReference type="Proteomes" id="UP000578077"/>
    </source>
</evidence>
<reference evidence="4 5" key="1">
    <citation type="submission" date="2020-08" db="EMBL/GenBank/DDBJ databases">
        <title>Sequencing the genomes of 1000 actinobacteria strains.</title>
        <authorList>
            <person name="Klenk H.-P."/>
        </authorList>
    </citation>
    <scope>NUCLEOTIDE SEQUENCE [LARGE SCALE GENOMIC DNA]</scope>
    <source>
        <strain evidence="4 5">DSM 44593</strain>
    </source>
</reference>
<dbReference type="Proteomes" id="UP000578077">
    <property type="component" value="Unassembled WGS sequence"/>
</dbReference>
<keyword evidence="5" id="KW-1185">Reference proteome</keyword>
<feature type="compositionally biased region" description="Low complexity" evidence="1">
    <location>
        <begin position="130"/>
        <end position="160"/>
    </location>
</feature>
<dbReference type="EMBL" id="JACHLY010000001">
    <property type="protein sequence ID" value="MBB5997217.1"/>
    <property type="molecule type" value="Genomic_DNA"/>
</dbReference>
<feature type="region of interest" description="Disordered" evidence="1">
    <location>
        <begin position="284"/>
        <end position="348"/>
    </location>
</feature>
<feature type="region of interest" description="Disordered" evidence="1">
    <location>
        <begin position="79"/>
        <end position="230"/>
    </location>
</feature>
<name>A0A841E0E5_9ACTN</name>
<protein>
    <submittedName>
        <fullName evidence="4">Transcriptional regulator with XRE-family HTH domain</fullName>
    </submittedName>
</protein>
<evidence type="ECO:0000313" key="4">
    <source>
        <dbReference type="EMBL" id="MBB5997217.1"/>
    </source>
</evidence>
<evidence type="ECO:0000259" key="3">
    <source>
        <dbReference type="Pfam" id="PF13464"/>
    </source>
</evidence>
<gene>
    <name evidence="4" type="ORF">HNR25_000968</name>
</gene>
<feature type="compositionally biased region" description="Basic and acidic residues" evidence="1">
    <location>
        <begin position="284"/>
        <end position="316"/>
    </location>
</feature>
<feature type="compositionally biased region" description="Low complexity" evidence="1">
    <location>
        <begin position="334"/>
        <end position="348"/>
    </location>
</feature>
<dbReference type="Pfam" id="PF13464">
    <property type="entry name" value="RodZ_C"/>
    <property type="match status" value="1"/>
</dbReference>